<evidence type="ECO:0000256" key="1">
    <source>
        <dbReference type="SAM" id="Phobius"/>
    </source>
</evidence>
<name>A0A9E6ZHJ6_ALIAG</name>
<reference evidence="3" key="1">
    <citation type="journal article" date="2022" name="G3 (Bethesda)">
        <title>Unveiling the complete genome sequence of Alicyclobacillus acidoterrestris DSM 3922T, a taint-producing strain.</title>
        <authorList>
            <person name="Leonardo I.C."/>
            <person name="Barreto Crespo M.T."/>
            <person name="Gaspar F.B."/>
        </authorList>
    </citation>
    <scope>NUCLEOTIDE SEQUENCE [LARGE SCALE GENOMIC DNA]</scope>
    <source>
        <strain evidence="3">DSM 3922</strain>
    </source>
</reference>
<dbReference type="AlphaFoldDB" id="A0A9E6ZHJ6"/>
<feature type="transmembrane region" description="Helical" evidence="1">
    <location>
        <begin position="107"/>
        <end position="127"/>
    </location>
</feature>
<dbReference type="PANTHER" id="PTHR41386">
    <property type="entry name" value="INTEGRAL MEMBRANE PROTEIN-RELATED"/>
    <property type="match status" value="1"/>
</dbReference>
<dbReference type="KEGG" id="aaco:K1I37_08015"/>
<keyword evidence="1" id="KW-0812">Transmembrane</keyword>
<gene>
    <name evidence="2" type="ORF">K1I37_08015</name>
</gene>
<dbReference type="InterPro" id="IPR010406">
    <property type="entry name" value="DUF1003"/>
</dbReference>
<dbReference type="PANTHER" id="PTHR41386:SF1">
    <property type="entry name" value="MEMBRANE PROTEIN"/>
    <property type="match status" value="1"/>
</dbReference>
<evidence type="ECO:0000313" key="2">
    <source>
        <dbReference type="EMBL" id="UNO50805.1"/>
    </source>
</evidence>
<accession>A0A9E6ZHJ6</accession>
<protein>
    <submittedName>
        <fullName evidence="2">DUF1003 domain-containing protein</fullName>
    </submittedName>
</protein>
<dbReference type="OrthoDB" id="9795736at2"/>
<keyword evidence="1" id="KW-0472">Membrane</keyword>
<keyword evidence="1" id="KW-1133">Transmembrane helix</keyword>
<evidence type="ECO:0000313" key="3">
    <source>
        <dbReference type="Proteomes" id="UP000829401"/>
    </source>
</evidence>
<keyword evidence="3" id="KW-1185">Reference proteome</keyword>
<proteinExistence type="predicted"/>
<dbReference type="EMBL" id="CP080467">
    <property type="protein sequence ID" value="UNO50805.1"/>
    <property type="molecule type" value="Genomic_DNA"/>
</dbReference>
<organism evidence="2 3">
    <name type="scientific">Alicyclobacillus acidoterrestris (strain ATCC 49025 / DSM 3922 / CIP 106132 / NCIMB 13137 / GD3B)</name>
    <dbReference type="NCBI Taxonomy" id="1356854"/>
    <lineage>
        <taxon>Bacteria</taxon>
        <taxon>Bacillati</taxon>
        <taxon>Bacillota</taxon>
        <taxon>Bacilli</taxon>
        <taxon>Bacillales</taxon>
        <taxon>Alicyclobacillaceae</taxon>
        <taxon>Alicyclobacillus</taxon>
    </lineage>
</organism>
<dbReference type="Pfam" id="PF06210">
    <property type="entry name" value="DUF1003"/>
    <property type="match status" value="1"/>
</dbReference>
<dbReference type="Proteomes" id="UP000829401">
    <property type="component" value="Chromosome"/>
</dbReference>
<sequence length="201" mass="23570">MNKEKVFYARHDAHDDETMIEGFDIPMNRDDVERIDRLVDDYEKSIISRIDDEYLIKTTFSDRLADGIARFGGSWTFIIYFGAFLVAWMIWNTLPFTKSLHFDEPPFILLNLCLSFLAAFQAPVIMMSQNRQAARDKHESVINFAINYKAEKEVDDIQKHLHRIEGNNVQNLENIRNEFREIRALLSSIEAKLDEHHTRSS</sequence>
<feature type="transmembrane region" description="Helical" evidence="1">
    <location>
        <begin position="71"/>
        <end position="91"/>
    </location>
</feature>